<dbReference type="RefSeq" id="WP_054424224.1">
    <property type="nucleotide sequence ID" value="NZ_CADIJQ010000014.1"/>
</dbReference>
<proteinExistence type="predicted"/>
<dbReference type="Proteomes" id="UP000494269">
    <property type="component" value="Unassembled WGS sequence"/>
</dbReference>
<accession>A0A6S7ARR9</accession>
<organism evidence="1 2">
    <name type="scientific">Achromobacter kerstersii</name>
    <dbReference type="NCBI Taxonomy" id="1353890"/>
    <lineage>
        <taxon>Bacteria</taxon>
        <taxon>Pseudomonadati</taxon>
        <taxon>Pseudomonadota</taxon>
        <taxon>Betaproteobacteria</taxon>
        <taxon>Burkholderiales</taxon>
        <taxon>Alcaligenaceae</taxon>
        <taxon>Achromobacter</taxon>
    </lineage>
</organism>
<evidence type="ECO:0000313" key="2">
    <source>
        <dbReference type="Proteomes" id="UP000494269"/>
    </source>
</evidence>
<name>A0A6S7ARR9_9BURK</name>
<protein>
    <recommendedName>
        <fullName evidence="3">Lipoprotein</fullName>
    </recommendedName>
</protein>
<keyword evidence="2" id="KW-1185">Reference proteome</keyword>
<evidence type="ECO:0000313" key="1">
    <source>
        <dbReference type="EMBL" id="CAB3741687.1"/>
    </source>
</evidence>
<dbReference type="AlphaFoldDB" id="A0A6S7ARR9"/>
<dbReference type="EMBL" id="CADIJQ010000014">
    <property type="protein sequence ID" value="CAB3741687.1"/>
    <property type="molecule type" value="Genomic_DNA"/>
</dbReference>
<sequence length="116" mass="12666">MQTTWRAVAGVIAGVALVGLAGCGKKNEYPESIRLVTYSSCVEGFKKSAGARPDVDTRSAMYCQCVLDGLQKTVVLKDYTAYDRMLVTNEKGPERDRIEALVNGVVNMCVSEQLKK</sequence>
<gene>
    <name evidence="1" type="ORF">LMG3441_05728</name>
</gene>
<evidence type="ECO:0008006" key="3">
    <source>
        <dbReference type="Google" id="ProtNLM"/>
    </source>
</evidence>
<reference evidence="1 2" key="1">
    <citation type="submission" date="2020-04" db="EMBL/GenBank/DDBJ databases">
        <authorList>
            <person name="De Canck E."/>
        </authorList>
    </citation>
    <scope>NUCLEOTIDE SEQUENCE [LARGE SCALE GENOMIC DNA]</scope>
    <source>
        <strain evidence="1 2">LMG 3441</strain>
    </source>
</reference>
<dbReference type="PROSITE" id="PS51257">
    <property type="entry name" value="PROKAR_LIPOPROTEIN"/>
    <property type="match status" value="1"/>
</dbReference>